<dbReference type="Gene3D" id="2.60.120.200">
    <property type="match status" value="1"/>
</dbReference>
<dbReference type="InterPro" id="IPR030395">
    <property type="entry name" value="GP_PDE_dom"/>
</dbReference>
<protein>
    <submittedName>
        <fullName evidence="4">Glycosyl hydrolase family protein</fullName>
    </submittedName>
</protein>
<dbReference type="CDD" id="cd08023">
    <property type="entry name" value="GH16_laminarinase_like"/>
    <property type="match status" value="1"/>
</dbReference>
<accession>A0A5B7TL98</accession>
<dbReference type="SUPFAM" id="SSF49899">
    <property type="entry name" value="Concanavalin A-like lectins/glucanases"/>
    <property type="match status" value="1"/>
</dbReference>
<gene>
    <name evidence="4" type="ORF">FF125_00045</name>
</gene>
<evidence type="ECO:0000259" key="2">
    <source>
        <dbReference type="PROSITE" id="PS51704"/>
    </source>
</evidence>
<dbReference type="KEGG" id="fbe:FF125_00045"/>
<keyword evidence="5" id="KW-1185">Reference proteome</keyword>
<dbReference type="AlphaFoldDB" id="A0A5B7TL98"/>
<dbReference type="PANTHER" id="PTHR10963">
    <property type="entry name" value="GLYCOSYL HYDROLASE-RELATED"/>
    <property type="match status" value="1"/>
</dbReference>
<dbReference type="InterPro" id="IPR050546">
    <property type="entry name" value="Glycosyl_Hydrlase_16"/>
</dbReference>
<dbReference type="InterPro" id="IPR017946">
    <property type="entry name" value="PLC-like_Pdiesterase_TIM-brl"/>
</dbReference>
<dbReference type="SUPFAM" id="SSF51695">
    <property type="entry name" value="PLC-like phosphodiesterases"/>
    <property type="match status" value="1"/>
</dbReference>
<dbReference type="PROSITE" id="PS51762">
    <property type="entry name" value="GH16_2"/>
    <property type="match status" value="1"/>
</dbReference>
<dbReference type="Proteomes" id="UP000306229">
    <property type="component" value="Chromosome"/>
</dbReference>
<reference evidence="4 5" key="1">
    <citation type="submission" date="2019-05" db="EMBL/GenBank/DDBJ databases">
        <title>Algicella ahnfeltiae gen. nov., sp. nov., a novel marine bacterium of the family Flavobacteriaceae isolated from a red alga.</title>
        <authorList>
            <person name="Nedashkovskaya O.I."/>
            <person name="Kukhlevskiy A.D."/>
            <person name="Kim S.-G."/>
            <person name="Zhukova N.V."/>
            <person name="Mikhailov V.V."/>
        </authorList>
    </citation>
    <scope>NUCLEOTIDE SEQUENCE [LARGE SCALE GENOMIC DNA]</scope>
    <source>
        <strain evidence="4 5">10Alg115</strain>
    </source>
</reference>
<dbReference type="Gene3D" id="3.20.20.190">
    <property type="entry name" value="Phosphatidylinositol (PI) phosphodiesterase"/>
    <property type="match status" value="1"/>
</dbReference>
<dbReference type="GO" id="GO:0008081">
    <property type="term" value="F:phosphoric diester hydrolase activity"/>
    <property type="evidence" value="ECO:0007669"/>
    <property type="project" value="InterPro"/>
</dbReference>
<evidence type="ECO:0000313" key="4">
    <source>
        <dbReference type="EMBL" id="QCX36898.1"/>
    </source>
</evidence>
<dbReference type="PROSITE" id="PS51704">
    <property type="entry name" value="GP_PDE"/>
    <property type="match status" value="1"/>
</dbReference>
<dbReference type="PANTHER" id="PTHR10963:SF55">
    <property type="entry name" value="GLYCOSIDE HYDROLASE FAMILY 16 PROTEIN"/>
    <property type="match status" value="1"/>
</dbReference>
<feature type="domain" description="GP-PDE" evidence="2">
    <location>
        <begin position="29"/>
        <end position="259"/>
    </location>
</feature>
<keyword evidence="4" id="KW-0378">Hydrolase</keyword>
<comment type="similarity">
    <text evidence="1">Belongs to the glycosyl hydrolase 16 family.</text>
</comment>
<dbReference type="GO" id="GO:0004553">
    <property type="term" value="F:hydrolase activity, hydrolyzing O-glycosyl compounds"/>
    <property type="evidence" value="ECO:0007669"/>
    <property type="project" value="InterPro"/>
</dbReference>
<dbReference type="InterPro" id="IPR013320">
    <property type="entry name" value="ConA-like_dom_sf"/>
</dbReference>
<feature type="domain" description="GH16" evidence="3">
    <location>
        <begin position="257"/>
        <end position="525"/>
    </location>
</feature>
<evidence type="ECO:0000259" key="3">
    <source>
        <dbReference type="PROSITE" id="PS51762"/>
    </source>
</evidence>
<proteinExistence type="inferred from homology"/>
<dbReference type="OrthoDB" id="9809583at2"/>
<dbReference type="EMBL" id="CP040749">
    <property type="protein sequence ID" value="QCX36898.1"/>
    <property type="molecule type" value="Genomic_DNA"/>
</dbReference>
<dbReference type="GO" id="GO:0005975">
    <property type="term" value="P:carbohydrate metabolic process"/>
    <property type="evidence" value="ECO:0007669"/>
    <property type="project" value="InterPro"/>
</dbReference>
<dbReference type="RefSeq" id="WP_138947859.1">
    <property type="nucleotide sequence ID" value="NZ_CP040749.1"/>
</dbReference>
<dbReference type="Pfam" id="PF03009">
    <property type="entry name" value="GDPD"/>
    <property type="match status" value="1"/>
</dbReference>
<dbReference type="PROSITE" id="PS51257">
    <property type="entry name" value="PROKAR_LIPOPROTEIN"/>
    <property type="match status" value="1"/>
</dbReference>
<sequence>MRFLFITLVAASLFACSNNMKENIHFADNIVVAHRGAWKAEQLPENSIASLRHAIELKCTGSEFDVHMTADSVLVIYHDAHFNDVLIKETTYEELAKFKLSNGEALPTLRDYILAGMENNTTTGLVCEIKPNKDKEYNLKMTDKVLALVKELRAESYIHSYISFGYDILLRIIELDPKAQTQYLNGTKTPQQLKDDGISGLDYHLSKFKKNPEWIQSAKELGLTLNAWTVNSQEDLDWLIANEFDYITTNEPELLFDRVKVSPVSNGYSLVWSDEFNYKGKPDSSKWTYDYGFIANQEKQYYTDSLKNARVEEGQLIIEAHKEDIANKDFKNKKLENTWAAYKSKIKTATYTSARIKTEGLAKWKYGRIEARAKLPKGRGMWPAIWMLSESRKELGWPESGEIDIMEHVGYDNDTIHGTIHTKAYNHTIGTEKGKTIFIENPNDEFHVFAIEWTPEKIDFMLDDVVYNHIENEHKTTAEWPFDQKFYLILNVAVGGGWGGQKGIDDSIFPQQMAVDYVRVYQKIN</sequence>
<name>A0A5B7TL98_9FLAO</name>
<dbReference type="InterPro" id="IPR000757">
    <property type="entry name" value="Beta-glucanase-like"/>
</dbReference>
<organism evidence="4 5">
    <name type="scientific">Aureibaculum algae</name>
    <dbReference type="NCBI Taxonomy" id="2584122"/>
    <lineage>
        <taxon>Bacteria</taxon>
        <taxon>Pseudomonadati</taxon>
        <taxon>Bacteroidota</taxon>
        <taxon>Flavobacteriia</taxon>
        <taxon>Flavobacteriales</taxon>
        <taxon>Flavobacteriaceae</taxon>
        <taxon>Aureibaculum</taxon>
    </lineage>
</organism>
<dbReference type="GO" id="GO:0006629">
    <property type="term" value="P:lipid metabolic process"/>
    <property type="evidence" value="ECO:0007669"/>
    <property type="project" value="InterPro"/>
</dbReference>
<dbReference type="Pfam" id="PF00722">
    <property type="entry name" value="Glyco_hydro_16"/>
    <property type="match status" value="1"/>
</dbReference>
<evidence type="ECO:0000313" key="5">
    <source>
        <dbReference type="Proteomes" id="UP000306229"/>
    </source>
</evidence>
<evidence type="ECO:0000256" key="1">
    <source>
        <dbReference type="ARBA" id="ARBA00006865"/>
    </source>
</evidence>